<evidence type="ECO:0000313" key="1">
    <source>
        <dbReference type="EMBL" id="QBD83563.1"/>
    </source>
</evidence>
<sequence length="433" mass="46211">MAALSTGGLATIISSCGGGSGASSSDSLSFWQFYAPGGSVALQSQWFVDMVAAWNKANKTQVKLQFIPNSDYVNGSKLQTAFASGQGPDIFIISPGDFLRYYNGGVLQDLTPHIEKAAQADLYPDVMTTRIVDGKIYAIPMEVEPMAIYYSVAAFEKAGLSEKDIPTSWEQLLDIAAKLKTNKQYGIGFETTPGYYQNFTWYPFMWQGGADAVDKQTKKSGFNSPGAIQALKFWQDAVKKGVAPRTLQGSGGNDVVANLSSGYCAMLNVGIWGAAALKANAPDFKYGVFKLPTPPGGKYTTVAGGWAFAANAKGKNPEEAAKFCAWALASMKQDSIQRGVDWIIKAKSDMGPRKSVMDAASQQGGFKDGAMKTFQEEVFPGARGEPRYPPEIYKAISDAIQATMLNGADPAQQAATAAKTIDSFLASYSGGSI</sequence>
<dbReference type="KEGG" id="kbs:EPA93_23010"/>
<dbReference type="PANTHER" id="PTHR43649:SF12">
    <property type="entry name" value="DIACETYLCHITOBIOSE BINDING PROTEIN DASA"/>
    <property type="match status" value="1"/>
</dbReference>
<dbReference type="InterPro" id="IPR006059">
    <property type="entry name" value="SBP"/>
</dbReference>
<dbReference type="PANTHER" id="PTHR43649">
    <property type="entry name" value="ARABINOSE-BINDING PROTEIN-RELATED"/>
    <property type="match status" value="1"/>
</dbReference>
<dbReference type="OrthoDB" id="9772007at2"/>
<name>A0A4P6K6D5_KTERU</name>
<keyword evidence="2" id="KW-1185">Reference proteome</keyword>
<organism evidence="1 2">
    <name type="scientific">Ktedonosporobacter rubrisoli</name>
    <dbReference type="NCBI Taxonomy" id="2509675"/>
    <lineage>
        <taxon>Bacteria</taxon>
        <taxon>Bacillati</taxon>
        <taxon>Chloroflexota</taxon>
        <taxon>Ktedonobacteria</taxon>
        <taxon>Ktedonobacterales</taxon>
        <taxon>Ktedonosporobacteraceae</taxon>
        <taxon>Ktedonosporobacter</taxon>
    </lineage>
</organism>
<dbReference type="Gene3D" id="3.40.190.10">
    <property type="entry name" value="Periplasmic binding protein-like II"/>
    <property type="match status" value="1"/>
</dbReference>
<reference evidence="1 2" key="1">
    <citation type="submission" date="2019-01" db="EMBL/GenBank/DDBJ databases">
        <title>Ktedonosporobacter rubrisoli SCAWS-G2.</title>
        <authorList>
            <person name="Huang Y."/>
            <person name="Yan B."/>
        </authorList>
    </citation>
    <scope>NUCLEOTIDE SEQUENCE [LARGE SCALE GENOMIC DNA]</scope>
    <source>
        <strain evidence="1 2">SCAWS-G2</strain>
    </source>
</reference>
<dbReference type="Proteomes" id="UP000290365">
    <property type="component" value="Chromosome"/>
</dbReference>
<evidence type="ECO:0000313" key="2">
    <source>
        <dbReference type="Proteomes" id="UP000290365"/>
    </source>
</evidence>
<accession>A0A4P6K6D5</accession>
<gene>
    <name evidence="1" type="ORF">EPA93_23010</name>
</gene>
<dbReference type="EMBL" id="CP035758">
    <property type="protein sequence ID" value="QBD83563.1"/>
    <property type="molecule type" value="Genomic_DNA"/>
</dbReference>
<dbReference type="InterPro" id="IPR050490">
    <property type="entry name" value="Bact_solute-bd_prot1"/>
</dbReference>
<dbReference type="SUPFAM" id="SSF53850">
    <property type="entry name" value="Periplasmic binding protein-like II"/>
    <property type="match status" value="1"/>
</dbReference>
<dbReference type="CDD" id="cd13585">
    <property type="entry name" value="PBP2_TMBP_like"/>
    <property type="match status" value="1"/>
</dbReference>
<dbReference type="Pfam" id="PF01547">
    <property type="entry name" value="SBP_bac_1"/>
    <property type="match status" value="1"/>
</dbReference>
<proteinExistence type="predicted"/>
<protein>
    <submittedName>
        <fullName evidence="1">Sugar ABC transporter substrate-binding protein</fullName>
    </submittedName>
</protein>
<dbReference type="AlphaFoldDB" id="A0A4P6K6D5"/>